<evidence type="ECO:0000259" key="18">
    <source>
        <dbReference type="Pfam" id="PF07715"/>
    </source>
</evidence>
<evidence type="ECO:0000313" key="20">
    <source>
        <dbReference type="Proteomes" id="UP000214720"/>
    </source>
</evidence>
<dbReference type="EMBL" id="MTHB01000206">
    <property type="protein sequence ID" value="OXC74607.1"/>
    <property type="molecule type" value="Genomic_DNA"/>
</dbReference>
<proteinExistence type="inferred from homology"/>
<dbReference type="PROSITE" id="PS52016">
    <property type="entry name" value="TONB_DEPENDENT_REC_3"/>
    <property type="match status" value="1"/>
</dbReference>
<evidence type="ECO:0000256" key="15">
    <source>
        <dbReference type="PROSITE-ProRule" id="PRU10144"/>
    </source>
</evidence>
<dbReference type="PROSITE" id="PS01156">
    <property type="entry name" value="TONB_DEPENDENT_REC_2"/>
    <property type="match status" value="1"/>
</dbReference>
<evidence type="ECO:0000256" key="4">
    <source>
        <dbReference type="ARBA" id="ARBA00022452"/>
    </source>
</evidence>
<protein>
    <submittedName>
        <fullName evidence="19">Ferrichrome-iron receptor</fullName>
    </submittedName>
</protein>
<dbReference type="InterPro" id="IPR000531">
    <property type="entry name" value="Beta-barrel_TonB"/>
</dbReference>
<evidence type="ECO:0000256" key="12">
    <source>
        <dbReference type="ARBA" id="ARBA00023170"/>
    </source>
</evidence>
<evidence type="ECO:0000256" key="14">
    <source>
        <dbReference type="PROSITE-ProRule" id="PRU01360"/>
    </source>
</evidence>
<dbReference type="Pfam" id="PF00593">
    <property type="entry name" value="TonB_dep_Rec_b-barrel"/>
    <property type="match status" value="1"/>
</dbReference>
<evidence type="ECO:0000256" key="16">
    <source>
        <dbReference type="RuleBase" id="RU003357"/>
    </source>
</evidence>
<feature type="short sequence motif" description="TonB C-terminal box" evidence="15">
    <location>
        <begin position="689"/>
        <end position="706"/>
    </location>
</feature>
<evidence type="ECO:0000256" key="9">
    <source>
        <dbReference type="ARBA" id="ARBA00023065"/>
    </source>
</evidence>
<dbReference type="PANTHER" id="PTHR32552">
    <property type="entry name" value="FERRICHROME IRON RECEPTOR-RELATED"/>
    <property type="match status" value="1"/>
</dbReference>
<dbReference type="InterPro" id="IPR037066">
    <property type="entry name" value="Plug_dom_sf"/>
</dbReference>
<dbReference type="Pfam" id="PF07715">
    <property type="entry name" value="Plug"/>
    <property type="match status" value="1"/>
</dbReference>
<dbReference type="InterPro" id="IPR039426">
    <property type="entry name" value="TonB-dep_rcpt-like"/>
</dbReference>
<comment type="similarity">
    <text evidence="2 14 16">Belongs to the TonB-dependent receptor family.</text>
</comment>
<dbReference type="GO" id="GO:0015344">
    <property type="term" value="F:siderophore uptake transmembrane transporter activity"/>
    <property type="evidence" value="ECO:0007669"/>
    <property type="project" value="TreeGrafter"/>
</dbReference>
<evidence type="ECO:0000256" key="8">
    <source>
        <dbReference type="ARBA" id="ARBA00023004"/>
    </source>
</evidence>
<dbReference type="InterPro" id="IPR010917">
    <property type="entry name" value="TonB_rcpt_CS"/>
</dbReference>
<keyword evidence="7" id="KW-0732">Signal</keyword>
<dbReference type="Gene3D" id="2.40.170.20">
    <property type="entry name" value="TonB-dependent receptor, beta-barrel domain"/>
    <property type="match status" value="1"/>
</dbReference>
<keyword evidence="6 14" id="KW-0812">Transmembrane</keyword>
<evidence type="ECO:0000256" key="1">
    <source>
        <dbReference type="ARBA" id="ARBA00004571"/>
    </source>
</evidence>
<evidence type="ECO:0000313" key="19">
    <source>
        <dbReference type="EMBL" id="OXC74607.1"/>
    </source>
</evidence>
<dbReference type="NCBIfam" id="TIGR01783">
    <property type="entry name" value="TonB-siderophor"/>
    <property type="match status" value="1"/>
</dbReference>
<evidence type="ECO:0000259" key="17">
    <source>
        <dbReference type="Pfam" id="PF00593"/>
    </source>
</evidence>
<keyword evidence="12 19" id="KW-0675">Receptor</keyword>
<dbReference type="GO" id="GO:0009279">
    <property type="term" value="C:cell outer membrane"/>
    <property type="evidence" value="ECO:0007669"/>
    <property type="project" value="UniProtKB-SubCell"/>
</dbReference>
<dbReference type="GO" id="GO:0015891">
    <property type="term" value="P:siderophore transport"/>
    <property type="evidence" value="ECO:0007669"/>
    <property type="project" value="InterPro"/>
</dbReference>
<dbReference type="Gene3D" id="2.170.130.10">
    <property type="entry name" value="TonB-dependent receptor, plug domain"/>
    <property type="match status" value="1"/>
</dbReference>
<evidence type="ECO:0000256" key="7">
    <source>
        <dbReference type="ARBA" id="ARBA00022729"/>
    </source>
</evidence>
<keyword evidence="5" id="KW-0410">Iron transport</keyword>
<keyword evidence="8" id="KW-0408">Iron</keyword>
<accession>A0A226WUZ4</accession>
<keyword evidence="11 14" id="KW-0472">Membrane</keyword>
<keyword evidence="13 14" id="KW-0998">Cell outer membrane</keyword>
<comment type="caution">
    <text evidence="19">The sequence shown here is derived from an EMBL/GenBank/DDBJ whole genome shotgun (WGS) entry which is preliminary data.</text>
</comment>
<dbReference type="PANTHER" id="PTHR32552:SF82">
    <property type="entry name" value="FCUA PROTEIN"/>
    <property type="match status" value="1"/>
</dbReference>
<keyword evidence="4 14" id="KW-1134">Transmembrane beta strand</keyword>
<evidence type="ECO:0000256" key="10">
    <source>
        <dbReference type="ARBA" id="ARBA00023077"/>
    </source>
</evidence>
<evidence type="ECO:0000256" key="3">
    <source>
        <dbReference type="ARBA" id="ARBA00022448"/>
    </source>
</evidence>
<keyword evidence="10 16" id="KW-0798">TonB box</keyword>
<dbReference type="GO" id="GO:0038023">
    <property type="term" value="F:signaling receptor activity"/>
    <property type="evidence" value="ECO:0007669"/>
    <property type="project" value="InterPro"/>
</dbReference>
<name>A0A226WUZ4_CABSO</name>
<feature type="domain" description="TonB-dependent receptor plug" evidence="18">
    <location>
        <begin position="63"/>
        <end position="159"/>
    </location>
</feature>
<evidence type="ECO:0000256" key="11">
    <source>
        <dbReference type="ARBA" id="ARBA00023136"/>
    </source>
</evidence>
<dbReference type="InterPro" id="IPR012910">
    <property type="entry name" value="Plug_dom"/>
</dbReference>
<sequence length="706" mass="75049">MTIGVTSTARAQTASPEATDNVLPAVKVQAAKEPLPGDFARAYDGGQIARGAKFGVLGNQEMIDVPFSMTSYTSKAIEDQQAHSVGELLSHDPGVRPAFGFGNFSEVFVIRGFQLTGDDISLNGLYGITPRQLVATEVLERVDVFKGANAFLNGASPTGSAVGGGINLELKRADDKPLTRVTLEGSGSGQLGTHVDVGRRFGSDGQFGIRVNSSILGGETSINDEFRHNTSTAVSLDYRGDKVRLYGDFLYQRRNIDQGRSTVSVSGDQVPTVPSAANNFAQPWTQSTLEDTVGIARAEYDFAPAWTAYVSGGIHRSHEDGTYSSPTFNADTGTTATRGDILRTTDALSAEGGVRGHFSTGPVSHLVSAGFAITTLEDREAFAFSGSFPTSLYGGGLVPEPAANGFIAGSFADPGLADQILTRSVALSDTLGFLNDRVLFTIGARHQQLHQNNFTVGTDTISSSYDQSITTPIFGLVVKPTNNIALFANRSESLAAGQSAPSSAANVGQTLAPSRTKQYEVGAKYDSNHFGATLSAFQIEQPSAYTDSTTNVFGTNGTQRHRGLELSVYGEPLHGVRVLAGATMINARQLDTNQGATDGLRPVGVPGYLFNVGAEYDIPMLPGVTVNAAWIHTSNQYLDAQNKLSIPAWDRFDLGARYTTSVLKHVTTLRATVENITNKAYWASTTGAYLTQGKPRTLLVSMTTDF</sequence>
<evidence type="ECO:0000256" key="6">
    <source>
        <dbReference type="ARBA" id="ARBA00022692"/>
    </source>
</evidence>
<evidence type="ECO:0000256" key="13">
    <source>
        <dbReference type="ARBA" id="ARBA00023237"/>
    </source>
</evidence>
<reference evidence="20" key="1">
    <citation type="submission" date="2017-01" db="EMBL/GenBank/DDBJ databases">
        <title>Genome Analysis of Deinococcus marmoris KOPRI26562.</title>
        <authorList>
            <person name="Kim J.H."/>
            <person name="Oh H.-M."/>
        </authorList>
    </citation>
    <scope>NUCLEOTIDE SEQUENCE [LARGE SCALE GENOMIC DNA]</scope>
    <source>
        <strain evidence="20">PAMC 26633</strain>
    </source>
</reference>
<comment type="subcellular location">
    <subcellularLocation>
        <location evidence="1 14">Cell outer membrane</location>
        <topology evidence="1 14">Multi-pass membrane protein</topology>
    </subcellularLocation>
</comment>
<gene>
    <name evidence="19" type="ORF">BSU04_30440</name>
</gene>
<feature type="domain" description="TonB-dependent receptor-like beta-barrel" evidence="17">
    <location>
        <begin position="237"/>
        <end position="676"/>
    </location>
</feature>
<evidence type="ECO:0000256" key="2">
    <source>
        <dbReference type="ARBA" id="ARBA00009810"/>
    </source>
</evidence>
<evidence type="ECO:0000256" key="5">
    <source>
        <dbReference type="ARBA" id="ARBA00022496"/>
    </source>
</evidence>
<dbReference type="InterPro" id="IPR036942">
    <property type="entry name" value="Beta-barrel_TonB_sf"/>
</dbReference>
<dbReference type="InterPro" id="IPR010105">
    <property type="entry name" value="TonB_sidphr_rcpt"/>
</dbReference>
<dbReference type="AlphaFoldDB" id="A0A226WUZ4"/>
<keyword evidence="3 14" id="KW-0813">Transport</keyword>
<dbReference type="SUPFAM" id="SSF56935">
    <property type="entry name" value="Porins"/>
    <property type="match status" value="1"/>
</dbReference>
<dbReference type="Proteomes" id="UP000214720">
    <property type="component" value="Unassembled WGS sequence"/>
</dbReference>
<keyword evidence="9" id="KW-0406">Ion transport</keyword>
<organism evidence="19 20">
    <name type="scientific">Caballeronia sordidicola</name>
    <name type="common">Burkholderia sordidicola</name>
    <dbReference type="NCBI Taxonomy" id="196367"/>
    <lineage>
        <taxon>Bacteria</taxon>
        <taxon>Pseudomonadati</taxon>
        <taxon>Pseudomonadota</taxon>
        <taxon>Betaproteobacteria</taxon>
        <taxon>Burkholderiales</taxon>
        <taxon>Burkholderiaceae</taxon>
        <taxon>Caballeronia</taxon>
    </lineage>
</organism>
<dbReference type="CDD" id="cd01347">
    <property type="entry name" value="ligand_gated_channel"/>
    <property type="match status" value="1"/>
</dbReference>